<dbReference type="InterPro" id="IPR009057">
    <property type="entry name" value="Homeodomain-like_sf"/>
</dbReference>
<dbReference type="RefSeq" id="WP_037450502.1">
    <property type="nucleotide sequence ID" value="NZ_AVFL01000006.1"/>
</dbReference>
<dbReference type="Pfam" id="PF01527">
    <property type="entry name" value="HTH_Tnp_1"/>
    <property type="match status" value="1"/>
</dbReference>
<dbReference type="GO" id="GO:0006313">
    <property type="term" value="P:DNA transposition"/>
    <property type="evidence" value="ECO:0007669"/>
    <property type="project" value="InterPro"/>
</dbReference>
<dbReference type="EMBL" id="AVFL01000006">
    <property type="protein sequence ID" value="EWY40712.1"/>
    <property type="molecule type" value="Genomic_DNA"/>
</dbReference>
<reference evidence="1 2" key="1">
    <citation type="submission" date="2013-08" db="EMBL/GenBank/DDBJ databases">
        <title>The genome sequence of Skermanella stibiiresistens.</title>
        <authorList>
            <person name="Zhu W."/>
            <person name="Wang G."/>
        </authorList>
    </citation>
    <scope>NUCLEOTIDE SEQUENCE [LARGE SCALE GENOMIC DNA]</scope>
    <source>
        <strain evidence="1 2">SB22</strain>
    </source>
</reference>
<organism evidence="1 2">
    <name type="scientific">Skermanella stibiiresistens SB22</name>
    <dbReference type="NCBI Taxonomy" id="1385369"/>
    <lineage>
        <taxon>Bacteria</taxon>
        <taxon>Pseudomonadati</taxon>
        <taxon>Pseudomonadota</taxon>
        <taxon>Alphaproteobacteria</taxon>
        <taxon>Rhodospirillales</taxon>
        <taxon>Azospirillaceae</taxon>
        <taxon>Skermanella</taxon>
    </lineage>
</organism>
<gene>
    <name evidence="1" type="ORF">N825_32820</name>
</gene>
<dbReference type="STRING" id="1385369.N825_32820"/>
<sequence length="126" mass="13847">MSKEEPRVFSRDFKLGAVRRLEAGENVSALARELGVARQLIHTWRKRVLEGGPEALRGKGQPHAVPLGSVVVAPASAQARVAELERMIGRQQVDLDFFQRALRHIEGRRQPSVGLGATASTKSSER</sequence>
<dbReference type="AlphaFoldDB" id="W9H7Q5"/>
<evidence type="ECO:0008006" key="3">
    <source>
        <dbReference type="Google" id="ProtNLM"/>
    </source>
</evidence>
<dbReference type="Proteomes" id="UP000019486">
    <property type="component" value="Unassembled WGS sequence"/>
</dbReference>
<proteinExistence type="predicted"/>
<dbReference type="GO" id="GO:0003677">
    <property type="term" value="F:DNA binding"/>
    <property type="evidence" value="ECO:0007669"/>
    <property type="project" value="InterPro"/>
</dbReference>
<evidence type="ECO:0000313" key="1">
    <source>
        <dbReference type="EMBL" id="EWY40712.1"/>
    </source>
</evidence>
<accession>W9H7Q5</accession>
<dbReference type="GO" id="GO:0004803">
    <property type="term" value="F:transposase activity"/>
    <property type="evidence" value="ECO:0007669"/>
    <property type="project" value="InterPro"/>
</dbReference>
<comment type="caution">
    <text evidence="1">The sequence shown here is derived from an EMBL/GenBank/DDBJ whole genome shotgun (WGS) entry which is preliminary data.</text>
</comment>
<keyword evidence="2" id="KW-1185">Reference proteome</keyword>
<evidence type="ECO:0000313" key="2">
    <source>
        <dbReference type="Proteomes" id="UP000019486"/>
    </source>
</evidence>
<dbReference type="SUPFAM" id="SSF46689">
    <property type="entry name" value="Homeodomain-like"/>
    <property type="match status" value="1"/>
</dbReference>
<dbReference type="OrthoDB" id="7362268at2"/>
<name>W9H7Q5_9PROT</name>
<protein>
    <recommendedName>
        <fullName evidence="3">Transposase</fullName>
    </recommendedName>
</protein>
<dbReference type="InterPro" id="IPR002514">
    <property type="entry name" value="Transposase_8"/>
</dbReference>